<dbReference type="RefSeq" id="WP_129475341.1">
    <property type="nucleotide sequence ID" value="NZ_SDWS01000004.1"/>
</dbReference>
<dbReference type="GO" id="GO:0016740">
    <property type="term" value="F:transferase activity"/>
    <property type="evidence" value="ECO:0007669"/>
    <property type="project" value="UniProtKB-KW"/>
</dbReference>
<dbReference type="InterPro" id="IPR050179">
    <property type="entry name" value="Trans_hexapeptide_repeat"/>
</dbReference>
<comment type="caution">
    <text evidence="1">The sequence shown here is derived from an EMBL/GenBank/DDBJ whole genome shotgun (WGS) entry which is preliminary data.</text>
</comment>
<dbReference type="EMBL" id="SDWS01000004">
    <property type="protein sequence ID" value="RYB90722.1"/>
    <property type="molecule type" value="Genomic_DNA"/>
</dbReference>
<dbReference type="CDD" id="cd03349">
    <property type="entry name" value="LbH_XAT"/>
    <property type="match status" value="1"/>
</dbReference>
<dbReference type="SUPFAM" id="SSF51161">
    <property type="entry name" value="Trimeric LpxA-like enzymes"/>
    <property type="match status" value="1"/>
</dbReference>
<evidence type="ECO:0000313" key="1">
    <source>
        <dbReference type="EMBL" id="RYB90722.1"/>
    </source>
</evidence>
<dbReference type="InterPro" id="IPR011004">
    <property type="entry name" value="Trimer_LpxA-like_sf"/>
</dbReference>
<dbReference type="AlphaFoldDB" id="A0A4V1RK17"/>
<dbReference type="PANTHER" id="PTHR43300:SF11">
    <property type="entry name" value="ACETYLTRANSFERASE RV3034C-RELATED"/>
    <property type="match status" value="1"/>
</dbReference>
<organism evidence="1 2">
    <name type="scientific">Nocardioides glacieisoli</name>
    <dbReference type="NCBI Taxonomy" id="1168730"/>
    <lineage>
        <taxon>Bacteria</taxon>
        <taxon>Bacillati</taxon>
        <taxon>Actinomycetota</taxon>
        <taxon>Actinomycetes</taxon>
        <taxon>Propionibacteriales</taxon>
        <taxon>Nocardioidaceae</taxon>
        <taxon>Nocardioides</taxon>
    </lineage>
</organism>
<sequence>MRHPTSSAMLRLYGRGTAGRAVVRRMVNRFEGGEIYSDTLRDIFRQYHRVDVGAYTHGGCFVPHAFGPGTTIGRYTSIARSAFAATLDHPTHLKGMHGFFFNPELGLTDAERHYSPLEIGSDVWLGHNSVISASVSTIGHGAVIGAGAVVFKDVPPYAVVVGNPGRVVRYRCEPETIAELLAERWWERDVTDLGRDLDAFSEPFAPARDAGVQHLRSS</sequence>
<dbReference type="OrthoDB" id="2643438at2"/>
<reference evidence="1 2" key="1">
    <citation type="submission" date="2019-01" db="EMBL/GenBank/DDBJ databases">
        <title>Novel species of Nocardioides.</title>
        <authorList>
            <person name="Liu Q."/>
            <person name="Xin Y.-H."/>
        </authorList>
    </citation>
    <scope>NUCLEOTIDE SEQUENCE [LARGE SCALE GENOMIC DNA]</scope>
    <source>
        <strain evidence="1 2">HLT3-15</strain>
    </source>
</reference>
<protein>
    <submittedName>
        <fullName evidence="1">CatB-related O-acetyltransferase</fullName>
    </submittedName>
</protein>
<evidence type="ECO:0000313" key="2">
    <source>
        <dbReference type="Proteomes" id="UP000291838"/>
    </source>
</evidence>
<proteinExistence type="predicted"/>
<dbReference type="Proteomes" id="UP000291838">
    <property type="component" value="Unassembled WGS sequence"/>
</dbReference>
<name>A0A4V1RK17_9ACTN</name>
<dbReference type="Gene3D" id="2.160.10.10">
    <property type="entry name" value="Hexapeptide repeat proteins"/>
    <property type="match status" value="1"/>
</dbReference>
<keyword evidence="2" id="KW-1185">Reference proteome</keyword>
<keyword evidence="1" id="KW-0808">Transferase</keyword>
<dbReference type="PANTHER" id="PTHR43300">
    <property type="entry name" value="ACETYLTRANSFERASE"/>
    <property type="match status" value="1"/>
</dbReference>
<accession>A0A4V1RK17</accession>
<gene>
    <name evidence="1" type="ORF">EUA06_10555</name>
</gene>